<dbReference type="AlphaFoldDB" id="A0AAD5UKF7"/>
<dbReference type="EMBL" id="JADGKB010000011">
    <property type="protein sequence ID" value="KAJ3260499.1"/>
    <property type="molecule type" value="Genomic_DNA"/>
</dbReference>
<evidence type="ECO:0000256" key="1">
    <source>
        <dbReference type="SAM" id="SignalP"/>
    </source>
</evidence>
<organism evidence="2 3">
    <name type="scientific">Boothiomyces macroporosus</name>
    <dbReference type="NCBI Taxonomy" id="261099"/>
    <lineage>
        <taxon>Eukaryota</taxon>
        <taxon>Fungi</taxon>
        <taxon>Fungi incertae sedis</taxon>
        <taxon>Chytridiomycota</taxon>
        <taxon>Chytridiomycota incertae sedis</taxon>
        <taxon>Chytridiomycetes</taxon>
        <taxon>Rhizophydiales</taxon>
        <taxon>Terramycetaceae</taxon>
        <taxon>Boothiomyces</taxon>
    </lineage>
</organism>
<keyword evidence="3" id="KW-1185">Reference proteome</keyword>
<protein>
    <submittedName>
        <fullName evidence="2">Uncharacterized protein</fullName>
    </submittedName>
</protein>
<name>A0AAD5UKF7_9FUNG</name>
<reference evidence="2" key="1">
    <citation type="submission" date="2020-05" db="EMBL/GenBank/DDBJ databases">
        <title>Phylogenomic resolution of chytrid fungi.</title>
        <authorList>
            <person name="Stajich J.E."/>
            <person name="Amses K."/>
            <person name="Simmons R."/>
            <person name="Seto K."/>
            <person name="Myers J."/>
            <person name="Bonds A."/>
            <person name="Quandt C.A."/>
            <person name="Barry K."/>
            <person name="Liu P."/>
            <person name="Grigoriev I."/>
            <person name="Longcore J.E."/>
            <person name="James T.Y."/>
        </authorList>
    </citation>
    <scope>NUCLEOTIDE SEQUENCE</scope>
    <source>
        <strain evidence="2">PLAUS21</strain>
    </source>
</reference>
<feature type="chain" id="PRO_5042214107" evidence="1">
    <location>
        <begin position="20"/>
        <end position="223"/>
    </location>
</feature>
<evidence type="ECO:0000313" key="3">
    <source>
        <dbReference type="Proteomes" id="UP001210925"/>
    </source>
</evidence>
<comment type="caution">
    <text evidence="2">The sequence shown here is derived from an EMBL/GenBank/DDBJ whole genome shotgun (WGS) entry which is preliminary data.</text>
</comment>
<feature type="signal peptide" evidence="1">
    <location>
        <begin position="1"/>
        <end position="19"/>
    </location>
</feature>
<evidence type="ECO:0000313" key="2">
    <source>
        <dbReference type="EMBL" id="KAJ3260499.1"/>
    </source>
</evidence>
<proteinExistence type="predicted"/>
<gene>
    <name evidence="2" type="ORF">HK103_000641</name>
</gene>
<sequence length="223" mass="23219">MFLLLLQPIFAQFATVSDATCQTALNNYGPAVQSACFGGTADMSFISSIKKATTVCSSACSQAVTDFQNNAMTQCASSFILQGDSETNGVTFTSQLRISIAFTCTKDPANTSAYCVTPELAAVAAAGINLDQPSAVGDLTTFLTSNPAIACSTCLKTQLSNVNTLQNIDQASLSVYNMMARYIAASCASYTTTANSTTVNVKSGAKQTVISGLLLGLCISTMY</sequence>
<dbReference type="Proteomes" id="UP001210925">
    <property type="component" value="Unassembled WGS sequence"/>
</dbReference>
<accession>A0AAD5UKF7</accession>
<keyword evidence="1" id="KW-0732">Signal</keyword>